<proteinExistence type="predicted"/>
<keyword evidence="2" id="KW-1185">Reference proteome</keyword>
<gene>
    <name evidence="1" type="ORF">FLAPXU55_01926</name>
</gene>
<evidence type="ECO:0000313" key="2">
    <source>
        <dbReference type="Proteomes" id="UP000533639"/>
    </source>
</evidence>
<sequence>MLLLNKKNPLDTFQTDLVFYCCNYFLIKETILWTKVSEMGRVSLL</sequence>
<name>A0A9N8J0Y8_9FLAO</name>
<dbReference type="EMBL" id="CAIJDE010000038">
    <property type="protein sequence ID" value="CAC9974229.1"/>
    <property type="molecule type" value="Genomic_DNA"/>
</dbReference>
<dbReference type="AlphaFoldDB" id="A0A9N8J0Y8"/>
<organism evidence="1 2">
    <name type="scientific">Flavobacterium panici</name>
    <dbReference type="NCBI Taxonomy" id="2654843"/>
    <lineage>
        <taxon>Bacteria</taxon>
        <taxon>Pseudomonadati</taxon>
        <taxon>Bacteroidota</taxon>
        <taxon>Flavobacteriia</taxon>
        <taxon>Flavobacteriales</taxon>
        <taxon>Flavobacteriaceae</taxon>
        <taxon>Flavobacterium</taxon>
    </lineage>
</organism>
<dbReference type="Proteomes" id="UP000533639">
    <property type="component" value="Unassembled WGS sequence"/>
</dbReference>
<evidence type="ECO:0000313" key="1">
    <source>
        <dbReference type="EMBL" id="CAC9974229.1"/>
    </source>
</evidence>
<reference evidence="1 2" key="1">
    <citation type="submission" date="2020-06" db="EMBL/GenBank/DDBJ databases">
        <authorList>
            <person name="Criscuolo A."/>
        </authorList>
    </citation>
    <scope>NUCLEOTIDE SEQUENCE [LARGE SCALE GENOMIC DNA]</scope>
    <source>
        <strain evidence="1">PXU-55</strain>
    </source>
</reference>
<comment type="caution">
    <text evidence="1">The sequence shown here is derived from an EMBL/GenBank/DDBJ whole genome shotgun (WGS) entry which is preliminary data.</text>
</comment>
<accession>A0A9N8J0Y8</accession>
<protein>
    <submittedName>
        <fullName evidence="1">Uncharacterized protein</fullName>
    </submittedName>
</protein>